<reference evidence="1" key="2">
    <citation type="submission" date="2023-06" db="EMBL/GenBank/DDBJ databases">
        <authorList>
            <consortium name="Lawrence Berkeley National Laboratory"/>
            <person name="Haridas S."/>
            <person name="Hensen N."/>
            <person name="Bonometti L."/>
            <person name="Westerberg I."/>
            <person name="Brannstrom I.O."/>
            <person name="Guillou S."/>
            <person name="Cros-Aarteil S."/>
            <person name="Calhoun S."/>
            <person name="Kuo A."/>
            <person name="Mondo S."/>
            <person name="Pangilinan J."/>
            <person name="Riley R."/>
            <person name="Labutti K."/>
            <person name="Andreopoulos B."/>
            <person name="Lipzen A."/>
            <person name="Chen C."/>
            <person name="Yanf M."/>
            <person name="Daum C."/>
            <person name="Ng V."/>
            <person name="Clum A."/>
            <person name="Steindorff A."/>
            <person name="Ohm R."/>
            <person name="Martin F."/>
            <person name="Silar P."/>
            <person name="Natvig D."/>
            <person name="Lalanne C."/>
            <person name="Gautier V."/>
            <person name="Ament-Velasquez S.L."/>
            <person name="Kruys A."/>
            <person name="Hutchinson M.I."/>
            <person name="Powell A.J."/>
            <person name="Barry K."/>
            <person name="Miller A.N."/>
            <person name="Grigoriev I.V."/>
            <person name="Debuchy R."/>
            <person name="Gladieux P."/>
            <person name="Thoren M.H."/>
            <person name="Johannesson H."/>
        </authorList>
    </citation>
    <scope>NUCLEOTIDE SEQUENCE</scope>
    <source>
        <strain evidence="1">CBS 955.72</strain>
    </source>
</reference>
<sequence length="429" mass="48414">MANRCALLEQLPAEVILDITASLGDPVDRVMFGLTCHAVSNILLSLDKIPSHGDPFARCYYCANRSWNNGSYPSHGPNRACFCLARQVARRLELDHIPGVFRCLGCDKLYPRSHHELKREMQDGGDQRGCSSWSEKTDLLFPKPKRYRHARHLEQLMGPGQFNHKIGANDMYQVARRIFRGPEHGLPLSSLGFSSPWVPCDSKTTGVPRHLTGVGRLADWEIKIKFDFEVVVNRRNEFFSHQVERIWVQSEVSGFLDDQRRTRVLECSYQGEQDAARVDVGRACEPGCRLFASKSLDRVEVFTAQMNPGRIYRDATVEERDKHAKAWKQVPPVDRHATSYECGGCSVRRIMTIYNHGASGLGTEIVIDIYRNLSKTKTFGGFLKPTGLSRPRGRIISPGDYDLFATRPQQSAEVFMTSGLLVRSGEVLD</sequence>
<name>A0AAJ0HEW1_9PEZI</name>
<keyword evidence="2" id="KW-1185">Reference proteome</keyword>
<accession>A0AAJ0HEW1</accession>
<dbReference type="AlphaFoldDB" id="A0AAJ0HEW1"/>
<dbReference type="Proteomes" id="UP001275084">
    <property type="component" value="Unassembled WGS sequence"/>
</dbReference>
<dbReference type="EMBL" id="JAUIQD010000005">
    <property type="protein sequence ID" value="KAK3349579.1"/>
    <property type="molecule type" value="Genomic_DNA"/>
</dbReference>
<proteinExistence type="predicted"/>
<organism evidence="1 2">
    <name type="scientific">Lasiosphaeria hispida</name>
    <dbReference type="NCBI Taxonomy" id="260671"/>
    <lineage>
        <taxon>Eukaryota</taxon>
        <taxon>Fungi</taxon>
        <taxon>Dikarya</taxon>
        <taxon>Ascomycota</taxon>
        <taxon>Pezizomycotina</taxon>
        <taxon>Sordariomycetes</taxon>
        <taxon>Sordariomycetidae</taxon>
        <taxon>Sordariales</taxon>
        <taxon>Lasiosphaeriaceae</taxon>
        <taxon>Lasiosphaeria</taxon>
    </lineage>
</organism>
<comment type="caution">
    <text evidence="1">The sequence shown here is derived from an EMBL/GenBank/DDBJ whole genome shotgun (WGS) entry which is preliminary data.</text>
</comment>
<gene>
    <name evidence="1" type="ORF">B0T25DRAFT_519767</name>
</gene>
<evidence type="ECO:0008006" key="3">
    <source>
        <dbReference type="Google" id="ProtNLM"/>
    </source>
</evidence>
<reference evidence="1" key="1">
    <citation type="journal article" date="2023" name="Mol. Phylogenet. Evol.">
        <title>Genome-scale phylogeny and comparative genomics of the fungal order Sordariales.</title>
        <authorList>
            <person name="Hensen N."/>
            <person name="Bonometti L."/>
            <person name="Westerberg I."/>
            <person name="Brannstrom I.O."/>
            <person name="Guillou S."/>
            <person name="Cros-Aarteil S."/>
            <person name="Calhoun S."/>
            <person name="Haridas S."/>
            <person name="Kuo A."/>
            <person name="Mondo S."/>
            <person name="Pangilinan J."/>
            <person name="Riley R."/>
            <person name="LaButti K."/>
            <person name="Andreopoulos B."/>
            <person name="Lipzen A."/>
            <person name="Chen C."/>
            <person name="Yan M."/>
            <person name="Daum C."/>
            <person name="Ng V."/>
            <person name="Clum A."/>
            <person name="Steindorff A."/>
            <person name="Ohm R.A."/>
            <person name="Martin F."/>
            <person name="Silar P."/>
            <person name="Natvig D.O."/>
            <person name="Lalanne C."/>
            <person name="Gautier V."/>
            <person name="Ament-Velasquez S.L."/>
            <person name="Kruys A."/>
            <person name="Hutchinson M.I."/>
            <person name="Powell A.J."/>
            <person name="Barry K."/>
            <person name="Miller A.N."/>
            <person name="Grigoriev I.V."/>
            <person name="Debuchy R."/>
            <person name="Gladieux P."/>
            <person name="Hiltunen Thoren M."/>
            <person name="Johannesson H."/>
        </authorList>
    </citation>
    <scope>NUCLEOTIDE SEQUENCE</scope>
    <source>
        <strain evidence="1">CBS 955.72</strain>
    </source>
</reference>
<evidence type="ECO:0000313" key="1">
    <source>
        <dbReference type="EMBL" id="KAK3349579.1"/>
    </source>
</evidence>
<evidence type="ECO:0000313" key="2">
    <source>
        <dbReference type="Proteomes" id="UP001275084"/>
    </source>
</evidence>
<protein>
    <recommendedName>
        <fullName evidence="3">F-box domain-containing protein</fullName>
    </recommendedName>
</protein>